<dbReference type="HOGENOM" id="CLU_069457_0_0_1"/>
<name>E3MF52_CAERE</name>
<dbReference type="Proteomes" id="UP000008281">
    <property type="component" value="Unassembled WGS sequence"/>
</dbReference>
<keyword evidence="2" id="KW-1185">Reference proteome</keyword>
<dbReference type="InParanoid" id="E3MF52"/>
<evidence type="ECO:0000313" key="1">
    <source>
        <dbReference type="EMBL" id="EFP00779.1"/>
    </source>
</evidence>
<dbReference type="AlphaFoldDB" id="E3MF52"/>
<dbReference type="OrthoDB" id="5901286at2759"/>
<gene>
    <name evidence="1" type="ORF">CRE_21258</name>
</gene>
<organism evidence="2">
    <name type="scientific">Caenorhabditis remanei</name>
    <name type="common">Caenorhabditis vulgaris</name>
    <dbReference type="NCBI Taxonomy" id="31234"/>
    <lineage>
        <taxon>Eukaryota</taxon>
        <taxon>Metazoa</taxon>
        <taxon>Ecdysozoa</taxon>
        <taxon>Nematoda</taxon>
        <taxon>Chromadorea</taxon>
        <taxon>Rhabditida</taxon>
        <taxon>Rhabditina</taxon>
        <taxon>Rhabditomorpha</taxon>
        <taxon>Rhabditoidea</taxon>
        <taxon>Rhabditidae</taxon>
        <taxon>Peloderinae</taxon>
        <taxon>Caenorhabditis</taxon>
    </lineage>
</organism>
<proteinExistence type="predicted"/>
<reference evidence="1" key="1">
    <citation type="submission" date="2007-07" db="EMBL/GenBank/DDBJ databases">
        <title>PCAP assembly of the Caenorhabditis remanei genome.</title>
        <authorList>
            <consortium name="The Caenorhabditis remanei Sequencing Consortium"/>
            <person name="Wilson R.K."/>
        </authorList>
    </citation>
    <scope>NUCLEOTIDE SEQUENCE [LARGE SCALE GENOMIC DNA]</scope>
    <source>
        <strain evidence="1">PB4641</strain>
    </source>
</reference>
<evidence type="ECO:0000313" key="2">
    <source>
        <dbReference type="Proteomes" id="UP000008281"/>
    </source>
</evidence>
<sequence>MSDHCKFFEEKLTGKKGIVYDSCESPAGIDESDPFNRFNGIINERELVQAFGMVWKCTRKVEDGSLRLELFACSVERFRYRYLDPGESRTMNNGSVKHSCDIVDGGLRSIFEYENGTYYIQKEIVRPYVRLNNFYEKSDLVLVEHSDGIQRSKQINTRRFKCVETKPGHVTLITATEEDMSCRYKNGTYSYESIWIDVTRGASLRCDNGNEVMKEYCSLNGKNYDIGLELKLSNGCVFVCNEHKNIYICEEPLKL</sequence>
<dbReference type="EMBL" id="DS268440">
    <property type="protein sequence ID" value="EFP00779.1"/>
    <property type="molecule type" value="Genomic_DNA"/>
</dbReference>
<protein>
    <submittedName>
        <fullName evidence="1">Uncharacterized protein</fullName>
    </submittedName>
</protein>
<accession>E3MF52</accession>